<name>W4JSL0_HETIT</name>
<dbReference type="InterPro" id="IPR027417">
    <property type="entry name" value="P-loop_NTPase"/>
</dbReference>
<feature type="non-terminal residue" evidence="8">
    <location>
        <position position="400"/>
    </location>
</feature>
<evidence type="ECO:0000256" key="5">
    <source>
        <dbReference type="ARBA" id="ARBA00023242"/>
    </source>
</evidence>
<dbReference type="OrthoDB" id="444945at2759"/>
<dbReference type="PROSITE" id="PS51721">
    <property type="entry name" value="G_CP"/>
    <property type="match status" value="1"/>
</dbReference>
<feature type="non-terminal residue" evidence="8">
    <location>
        <position position="1"/>
    </location>
</feature>
<dbReference type="InterPro" id="IPR006073">
    <property type="entry name" value="GTP-bd"/>
</dbReference>
<dbReference type="Gene3D" id="1.10.1580.10">
    <property type="match status" value="1"/>
</dbReference>
<dbReference type="EMBL" id="KI925464">
    <property type="protein sequence ID" value="ETW76552.1"/>
    <property type="molecule type" value="Genomic_DNA"/>
</dbReference>
<feature type="region of interest" description="Disordered" evidence="6">
    <location>
        <begin position="1"/>
        <end position="38"/>
    </location>
</feature>
<dbReference type="KEGG" id="hir:HETIRDRAFT_237403"/>
<dbReference type="eggNOG" id="KOG2484">
    <property type="taxonomic scope" value="Eukaryota"/>
</dbReference>
<dbReference type="AlphaFoldDB" id="W4JSL0"/>
<dbReference type="SUPFAM" id="SSF52540">
    <property type="entry name" value="P-loop containing nucleoside triphosphate hydrolases"/>
    <property type="match status" value="1"/>
</dbReference>
<feature type="region of interest" description="Disordered" evidence="6">
    <location>
        <begin position="56"/>
        <end position="75"/>
    </location>
</feature>
<evidence type="ECO:0000256" key="6">
    <source>
        <dbReference type="SAM" id="MobiDB-lite"/>
    </source>
</evidence>
<proteinExistence type="predicted"/>
<feature type="domain" description="CP-type G" evidence="7">
    <location>
        <begin position="83"/>
        <end position="249"/>
    </location>
</feature>
<dbReference type="FunFam" id="1.10.1580.10:FF:000002">
    <property type="entry name" value="Guanine nucleotide-binding protein-like 3 (nucleolar)-like"/>
    <property type="match status" value="1"/>
</dbReference>
<dbReference type="Proteomes" id="UP000030671">
    <property type="component" value="Unassembled WGS sequence"/>
</dbReference>
<dbReference type="HOGENOM" id="CLU_011106_5_5_1"/>
<dbReference type="InParanoid" id="W4JSL0"/>
<dbReference type="GO" id="GO:0005730">
    <property type="term" value="C:nucleolus"/>
    <property type="evidence" value="ECO:0007669"/>
    <property type="project" value="TreeGrafter"/>
</dbReference>
<dbReference type="PANTHER" id="PTHR11089">
    <property type="entry name" value="GTP-BINDING PROTEIN-RELATED"/>
    <property type="match status" value="1"/>
</dbReference>
<keyword evidence="3" id="KW-0175">Coiled coil</keyword>
<organism evidence="8 9">
    <name type="scientific">Heterobasidion irregulare (strain TC 32-1)</name>
    <dbReference type="NCBI Taxonomy" id="747525"/>
    <lineage>
        <taxon>Eukaryota</taxon>
        <taxon>Fungi</taxon>
        <taxon>Dikarya</taxon>
        <taxon>Basidiomycota</taxon>
        <taxon>Agaricomycotina</taxon>
        <taxon>Agaricomycetes</taxon>
        <taxon>Russulales</taxon>
        <taxon>Bondarzewiaceae</taxon>
        <taxon>Heterobasidion</taxon>
        <taxon>Heterobasidion annosum species complex</taxon>
    </lineage>
</organism>
<keyword evidence="5" id="KW-0539">Nucleus</keyword>
<comment type="subcellular location">
    <subcellularLocation>
        <location evidence="1">Nucleus</location>
    </subcellularLocation>
</comment>
<dbReference type="PANTHER" id="PTHR11089:SF30">
    <property type="entry name" value="GUANINE NUCLEOTIDE-BINDING PROTEIN-LIKE 3 HOMOLOG"/>
    <property type="match status" value="1"/>
</dbReference>
<keyword evidence="9" id="KW-1185">Reference proteome</keyword>
<dbReference type="PRINTS" id="PR00326">
    <property type="entry name" value="GTP1OBG"/>
</dbReference>
<dbReference type="CDD" id="cd04178">
    <property type="entry name" value="Nucleostemin_like"/>
    <property type="match status" value="1"/>
</dbReference>
<dbReference type="InterPro" id="IPR050755">
    <property type="entry name" value="TRAFAC_YlqF/YawG_RiboMat"/>
</dbReference>
<evidence type="ECO:0000259" key="7">
    <source>
        <dbReference type="PROSITE" id="PS51721"/>
    </source>
</evidence>
<accession>W4JSL0</accession>
<dbReference type="RefSeq" id="XP_009551442.1">
    <property type="nucleotide sequence ID" value="XM_009553147.1"/>
</dbReference>
<protein>
    <recommendedName>
        <fullName evidence="7">CP-type G domain-containing protein</fullName>
    </recommendedName>
</protein>
<reference evidence="8 9" key="1">
    <citation type="journal article" date="2012" name="New Phytol.">
        <title>Insight into trade-off between wood decay and parasitism from the genome of a fungal forest pathogen.</title>
        <authorList>
            <person name="Olson A."/>
            <person name="Aerts A."/>
            <person name="Asiegbu F."/>
            <person name="Belbahri L."/>
            <person name="Bouzid O."/>
            <person name="Broberg A."/>
            <person name="Canback B."/>
            <person name="Coutinho P.M."/>
            <person name="Cullen D."/>
            <person name="Dalman K."/>
            <person name="Deflorio G."/>
            <person name="van Diepen L.T."/>
            <person name="Dunand C."/>
            <person name="Duplessis S."/>
            <person name="Durling M."/>
            <person name="Gonthier P."/>
            <person name="Grimwood J."/>
            <person name="Fossdal C.G."/>
            <person name="Hansson D."/>
            <person name="Henrissat B."/>
            <person name="Hietala A."/>
            <person name="Himmelstrand K."/>
            <person name="Hoffmeister D."/>
            <person name="Hogberg N."/>
            <person name="James T.Y."/>
            <person name="Karlsson M."/>
            <person name="Kohler A."/>
            <person name="Kues U."/>
            <person name="Lee Y.H."/>
            <person name="Lin Y.C."/>
            <person name="Lind M."/>
            <person name="Lindquist E."/>
            <person name="Lombard V."/>
            <person name="Lucas S."/>
            <person name="Lunden K."/>
            <person name="Morin E."/>
            <person name="Murat C."/>
            <person name="Park J."/>
            <person name="Raffaello T."/>
            <person name="Rouze P."/>
            <person name="Salamov A."/>
            <person name="Schmutz J."/>
            <person name="Solheim H."/>
            <person name="Stahlberg J."/>
            <person name="Velez H."/>
            <person name="de Vries R.P."/>
            <person name="Wiebenga A."/>
            <person name="Woodward S."/>
            <person name="Yakovlev I."/>
            <person name="Garbelotto M."/>
            <person name="Martin F."/>
            <person name="Grigoriev I.V."/>
            <person name="Stenlid J."/>
        </authorList>
    </citation>
    <scope>NUCLEOTIDE SEQUENCE [LARGE SCALE GENOMIC DNA]</scope>
    <source>
        <strain evidence="8 9">TC 32-1</strain>
    </source>
</reference>
<evidence type="ECO:0000313" key="9">
    <source>
        <dbReference type="Proteomes" id="UP000030671"/>
    </source>
</evidence>
<gene>
    <name evidence="8" type="ORF">HETIRDRAFT_237403</name>
</gene>
<keyword evidence="4" id="KW-0342">GTP-binding</keyword>
<dbReference type="Gene3D" id="3.40.50.300">
    <property type="entry name" value="P-loop containing nucleotide triphosphate hydrolases"/>
    <property type="match status" value="1"/>
</dbReference>
<sequence>ELKKDPGIPRLPDLKIRNAEKQRTHAPPPYLKDPDATMASEPTLSSLALLAAASSADPSSQFDDPSAAGPQQKTKEQLRRFYVRALHKVIDESDVIVLVLDARDPEGCRSRLVEEEVRRREAEGKKLVFVLNKIDLVPRQNALNWLRYLRHTTPTLPFRSSTSHQRSNLSSSTAPALMRILKAYKPSAAQSVTVGVVGYPNVGKSSLINTLKRSKVCAVASQPGHTKDLQHVQLERGLRIVDSPGVIFDDDVDDGKGNSKGSVLLRNVIRVEDIQDPVEVVEAVLARTEPEKMQKIYGLPEFGSALEFLTMLALSTGKLLKGGTPDILAAARQVLTDWNHQKIPFFSVPPTVHPSQIPSMISSASGPGQIAPGAETVGQAQILSALGQAFTLEGLFGEAD</sequence>
<feature type="compositionally biased region" description="Basic and acidic residues" evidence="6">
    <location>
        <begin position="1"/>
        <end position="23"/>
    </location>
</feature>
<dbReference type="InterPro" id="IPR030378">
    <property type="entry name" value="G_CP_dom"/>
</dbReference>
<dbReference type="FunCoup" id="W4JSL0">
    <property type="interactions" value="402"/>
</dbReference>
<dbReference type="GeneID" id="20668778"/>
<feature type="compositionally biased region" description="Low complexity" evidence="6">
    <location>
        <begin position="56"/>
        <end position="68"/>
    </location>
</feature>
<keyword evidence="2" id="KW-0547">Nucleotide-binding</keyword>
<dbReference type="STRING" id="747525.W4JSL0"/>
<evidence type="ECO:0000256" key="3">
    <source>
        <dbReference type="ARBA" id="ARBA00023054"/>
    </source>
</evidence>
<evidence type="ECO:0000313" key="8">
    <source>
        <dbReference type="EMBL" id="ETW76552.1"/>
    </source>
</evidence>
<evidence type="ECO:0000256" key="1">
    <source>
        <dbReference type="ARBA" id="ARBA00004123"/>
    </source>
</evidence>
<dbReference type="GO" id="GO:0005525">
    <property type="term" value="F:GTP binding"/>
    <property type="evidence" value="ECO:0007669"/>
    <property type="project" value="UniProtKB-KW"/>
</dbReference>
<evidence type="ECO:0000256" key="2">
    <source>
        <dbReference type="ARBA" id="ARBA00022741"/>
    </source>
</evidence>
<dbReference type="InterPro" id="IPR023179">
    <property type="entry name" value="GTP-bd_ortho_bundle_sf"/>
</dbReference>
<evidence type="ECO:0000256" key="4">
    <source>
        <dbReference type="ARBA" id="ARBA00023134"/>
    </source>
</evidence>
<dbReference type="Pfam" id="PF01926">
    <property type="entry name" value="MMR_HSR1"/>
    <property type="match status" value="1"/>
</dbReference>